<dbReference type="AlphaFoldDB" id="A0A316UME5"/>
<reference evidence="2 3" key="1">
    <citation type="journal article" date="2018" name="Mol. Biol. Evol.">
        <title>Broad Genomic Sampling Reveals a Smut Pathogenic Ancestry of the Fungal Clade Ustilaginomycotina.</title>
        <authorList>
            <person name="Kijpornyongpan T."/>
            <person name="Mondo S.J."/>
            <person name="Barry K."/>
            <person name="Sandor L."/>
            <person name="Lee J."/>
            <person name="Lipzen A."/>
            <person name="Pangilinan J."/>
            <person name="LaButti K."/>
            <person name="Hainaut M."/>
            <person name="Henrissat B."/>
            <person name="Grigoriev I.V."/>
            <person name="Spatafora J.W."/>
            <person name="Aime M.C."/>
        </authorList>
    </citation>
    <scope>NUCLEOTIDE SEQUENCE [LARGE SCALE GENOMIC DNA]</scope>
    <source>
        <strain evidence="2 3">MCA 5214</strain>
    </source>
</reference>
<organism evidence="2 3">
    <name type="scientific">Jaminaea rosea</name>
    <dbReference type="NCBI Taxonomy" id="1569628"/>
    <lineage>
        <taxon>Eukaryota</taxon>
        <taxon>Fungi</taxon>
        <taxon>Dikarya</taxon>
        <taxon>Basidiomycota</taxon>
        <taxon>Ustilaginomycotina</taxon>
        <taxon>Exobasidiomycetes</taxon>
        <taxon>Microstromatales</taxon>
        <taxon>Microstromatales incertae sedis</taxon>
        <taxon>Jaminaea</taxon>
    </lineage>
</organism>
<feature type="region of interest" description="Disordered" evidence="1">
    <location>
        <begin position="204"/>
        <end position="254"/>
    </location>
</feature>
<protein>
    <submittedName>
        <fullName evidence="2">Uncharacterized protein</fullName>
    </submittedName>
</protein>
<proteinExistence type="predicted"/>
<evidence type="ECO:0000313" key="3">
    <source>
        <dbReference type="Proteomes" id="UP000245884"/>
    </source>
</evidence>
<feature type="region of interest" description="Disordered" evidence="1">
    <location>
        <begin position="132"/>
        <end position="151"/>
    </location>
</feature>
<gene>
    <name evidence="2" type="ORF">BDZ90DRAFT_233586</name>
</gene>
<dbReference type="OrthoDB" id="2536866at2759"/>
<dbReference type="Proteomes" id="UP000245884">
    <property type="component" value="Unassembled WGS sequence"/>
</dbReference>
<dbReference type="STRING" id="1569628.A0A316UME5"/>
<evidence type="ECO:0000256" key="1">
    <source>
        <dbReference type="SAM" id="MobiDB-lite"/>
    </source>
</evidence>
<evidence type="ECO:0000313" key="2">
    <source>
        <dbReference type="EMBL" id="PWN25988.1"/>
    </source>
</evidence>
<dbReference type="RefSeq" id="XP_025360600.1">
    <property type="nucleotide sequence ID" value="XM_025506683.1"/>
</dbReference>
<dbReference type="EMBL" id="KZ819673">
    <property type="protein sequence ID" value="PWN25988.1"/>
    <property type="molecule type" value="Genomic_DNA"/>
</dbReference>
<name>A0A316UME5_9BASI</name>
<accession>A0A316UME5</accession>
<dbReference type="GeneID" id="37028506"/>
<sequence>MSLLRTHYLPAYIRQVCPPFTTDPWPASSSSSSFSPKYGSCRETRVLDLYVAAETKRDSEHFESDLLEQPGMGNLFDLHQPRARLEDLIAQRGTMSGHLVERVTQTGESRVRAQDVSINFGLRKAELRLPMATSSNSTGGDRGRPLPRRTLLEVERTRTTSLEETADALLHELACIPLRAVVTPSESGDDGLLSVSYVEDASSAHQRGLAPLPPQQRQPQEQQASGAEADKAGKGPSSRSRVSNWFKKVSSTGS</sequence>
<keyword evidence="3" id="KW-1185">Reference proteome</keyword>
<feature type="compositionally biased region" description="Polar residues" evidence="1">
    <location>
        <begin position="237"/>
        <end position="254"/>
    </location>
</feature>